<dbReference type="InterPro" id="IPR036374">
    <property type="entry name" value="OxRdtase_Mopterin-bd_sf"/>
</dbReference>
<accession>A0A1M4U3D7</accession>
<dbReference type="SUPFAM" id="SSF56524">
    <property type="entry name" value="Oxidoreductase molybdopterin-binding domain"/>
    <property type="match status" value="1"/>
</dbReference>
<name>A0A1M4U3D7_9SPHI</name>
<feature type="domain" description="Oxidoreductase molybdopterin-binding" evidence="2">
    <location>
        <begin position="64"/>
        <end position="164"/>
    </location>
</feature>
<evidence type="ECO:0000313" key="4">
    <source>
        <dbReference type="Proteomes" id="UP000184287"/>
    </source>
</evidence>
<dbReference type="STRING" id="288992.SAMN04488522_101419"/>
<dbReference type="InterPro" id="IPR000572">
    <property type="entry name" value="OxRdtase_Mopterin-bd_dom"/>
</dbReference>
<dbReference type="RefSeq" id="WP_073226775.1">
    <property type="nucleotide sequence ID" value="NZ_FQUQ01000001.1"/>
</dbReference>
<evidence type="ECO:0000259" key="2">
    <source>
        <dbReference type="Pfam" id="PF00174"/>
    </source>
</evidence>
<dbReference type="Pfam" id="PF00174">
    <property type="entry name" value="Oxidored_molyb"/>
    <property type="match status" value="1"/>
</dbReference>
<dbReference type="EMBL" id="FQUQ01000001">
    <property type="protein sequence ID" value="SHE51238.1"/>
    <property type="molecule type" value="Genomic_DNA"/>
</dbReference>
<dbReference type="OrthoDB" id="482420at2"/>
<evidence type="ECO:0000313" key="3">
    <source>
        <dbReference type="EMBL" id="SHE51238.1"/>
    </source>
</evidence>
<keyword evidence="1" id="KW-0732">Signal</keyword>
<organism evidence="3 4">
    <name type="scientific">Pedobacter caeni</name>
    <dbReference type="NCBI Taxonomy" id="288992"/>
    <lineage>
        <taxon>Bacteria</taxon>
        <taxon>Pseudomonadati</taxon>
        <taxon>Bacteroidota</taxon>
        <taxon>Sphingobacteriia</taxon>
        <taxon>Sphingobacteriales</taxon>
        <taxon>Sphingobacteriaceae</taxon>
        <taxon>Pedobacter</taxon>
    </lineage>
</organism>
<evidence type="ECO:0000256" key="1">
    <source>
        <dbReference type="SAM" id="SignalP"/>
    </source>
</evidence>
<feature type="signal peptide" evidence="1">
    <location>
        <begin position="1"/>
        <end position="23"/>
    </location>
</feature>
<protein>
    <submittedName>
        <fullName evidence="3">Oxidoreductase molybdopterin binding domain-containing protein</fullName>
    </submittedName>
</protein>
<dbReference type="Gene3D" id="3.90.420.10">
    <property type="entry name" value="Oxidoreductase, molybdopterin-binding domain"/>
    <property type="match status" value="1"/>
</dbReference>
<proteinExistence type="predicted"/>
<dbReference type="AlphaFoldDB" id="A0A1M4U3D7"/>
<dbReference type="Proteomes" id="UP000184287">
    <property type="component" value="Unassembled WGS sequence"/>
</dbReference>
<keyword evidence="4" id="KW-1185">Reference proteome</keyword>
<sequence length="171" mass="19221">MRTYKIAALFFFVLLSASSICHGQTNVKRAVVTITGQVHKTLVLNELELNTFRQTQVLRRDKEGHKHRYSGVLLLDLLQKAEINSVHGPGSKNLNRYILVEASDGYQVIFTLAELDENYSSNRIILANSRDGEALPANEGPFRVIVQDGKKPARCIRQVTNIAVRIVDSKF</sequence>
<feature type="chain" id="PRO_5013132762" evidence="1">
    <location>
        <begin position="24"/>
        <end position="171"/>
    </location>
</feature>
<gene>
    <name evidence="3" type="ORF">SAMN04488522_101419</name>
</gene>
<reference evidence="4" key="1">
    <citation type="submission" date="2016-11" db="EMBL/GenBank/DDBJ databases">
        <authorList>
            <person name="Varghese N."/>
            <person name="Submissions S."/>
        </authorList>
    </citation>
    <scope>NUCLEOTIDE SEQUENCE [LARGE SCALE GENOMIC DNA]</scope>
    <source>
        <strain evidence="4">DSM 16990</strain>
    </source>
</reference>